<gene>
    <name evidence="2" type="ORF">WDU96_09235</name>
</gene>
<name>A0ABU8LU46_9MICO</name>
<organism evidence="2 3">
    <name type="scientific">Microbacterium marmarense</name>
    <dbReference type="NCBI Taxonomy" id="3122051"/>
    <lineage>
        <taxon>Bacteria</taxon>
        <taxon>Bacillati</taxon>
        <taxon>Actinomycetota</taxon>
        <taxon>Actinomycetes</taxon>
        <taxon>Micrococcales</taxon>
        <taxon>Microbacteriaceae</taxon>
        <taxon>Microbacterium</taxon>
    </lineage>
</organism>
<feature type="transmembrane region" description="Helical" evidence="1">
    <location>
        <begin position="20"/>
        <end position="43"/>
    </location>
</feature>
<keyword evidence="1" id="KW-1133">Transmembrane helix</keyword>
<evidence type="ECO:0000313" key="2">
    <source>
        <dbReference type="EMBL" id="MEJ1155774.1"/>
    </source>
</evidence>
<comment type="caution">
    <text evidence="2">The sequence shown here is derived from an EMBL/GenBank/DDBJ whole genome shotgun (WGS) entry which is preliminary data.</text>
</comment>
<reference evidence="2 3" key="1">
    <citation type="submission" date="2024-02" db="EMBL/GenBank/DDBJ databases">
        <authorList>
            <person name="Saticioglu I.B."/>
        </authorList>
    </citation>
    <scope>NUCLEOTIDE SEQUENCE [LARGE SCALE GENOMIC DNA]</scope>
    <source>
        <strain evidence="2 3">Mu-86</strain>
    </source>
</reference>
<keyword evidence="1" id="KW-0472">Membrane</keyword>
<keyword evidence="3" id="KW-1185">Reference proteome</keyword>
<sequence length="160" mass="16668">MHPPSPSTDLRSDPLLDDDGGSAALEFILVGVVLLVPLVYLIVALGQIQGQTLGAEAGARHIARTIATSSNIDEARTSANLVLASVAESYGMEPSRVVFSLDCRPVAAACPSAGATVIVTLNTTVTLPMMPSIFGLDEMASVPVEATAAQKMSRFWGTTR</sequence>
<accession>A0ABU8LU46</accession>
<proteinExistence type="predicted"/>
<dbReference type="EMBL" id="JBBDGL010000002">
    <property type="protein sequence ID" value="MEJ1155774.1"/>
    <property type="molecule type" value="Genomic_DNA"/>
</dbReference>
<dbReference type="Proteomes" id="UP001368654">
    <property type="component" value="Unassembled WGS sequence"/>
</dbReference>
<evidence type="ECO:0000256" key="1">
    <source>
        <dbReference type="SAM" id="Phobius"/>
    </source>
</evidence>
<dbReference type="RefSeq" id="WP_337338191.1">
    <property type="nucleotide sequence ID" value="NZ_JBBDGL010000002.1"/>
</dbReference>
<protein>
    <submittedName>
        <fullName evidence="2">TadE family protein</fullName>
    </submittedName>
</protein>
<evidence type="ECO:0000313" key="3">
    <source>
        <dbReference type="Proteomes" id="UP001368654"/>
    </source>
</evidence>
<keyword evidence="1" id="KW-0812">Transmembrane</keyword>